<accession>A0ABD2CR45</accession>
<organism evidence="2 3">
    <name type="scientific">Vespula maculifrons</name>
    <name type="common">Eastern yellow jacket</name>
    <name type="synonym">Wasp</name>
    <dbReference type="NCBI Taxonomy" id="7453"/>
    <lineage>
        <taxon>Eukaryota</taxon>
        <taxon>Metazoa</taxon>
        <taxon>Ecdysozoa</taxon>
        <taxon>Arthropoda</taxon>
        <taxon>Hexapoda</taxon>
        <taxon>Insecta</taxon>
        <taxon>Pterygota</taxon>
        <taxon>Neoptera</taxon>
        <taxon>Endopterygota</taxon>
        <taxon>Hymenoptera</taxon>
        <taxon>Apocrita</taxon>
        <taxon>Aculeata</taxon>
        <taxon>Vespoidea</taxon>
        <taxon>Vespidae</taxon>
        <taxon>Vespinae</taxon>
        <taxon>Vespula</taxon>
    </lineage>
</organism>
<sequence length="89" mass="8981">MDLDSTGSCTFIAWKRARADIAVPANRIIGIGELSKIALLVLLAGVDGGGGGGDGSGSDDESGRNDGRGVSTDGSTIDLYLLFIPSPIS</sequence>
<feature type="region of interest" description="Disordered" evidence="1">
    <location>
        <begin position="51"/>
        <end position="74"/>
    </location>
</feature>
<protein>
    <submittedName>
        <fullName evidence="2">Uncharacterized protein</fullName>
    </submittedName>
</protein>
<name>A0ABD2CR45_VESMC</name>
<dbReference type="EMBL" id="JAYRBN010000035">
    <property type="protein sequence ID" value="KAL2747582.1"/>
    <property type="molecule type" value="Genomic_DNA"/>
</dbReference>
<evidence type="ECO:0000313" key="2">
    <source>
        <dbReference type="EMBL" id="KAL2747582.1"/>
    </source>
</evidence>
<gene>
    <name evidence="2" type="ORF">V1477_004274</name>
</gene>
<evidence type="ECO:0000256" key="1">
    <source>
        <dbReference type="SAM" id="MobiDB-lite"/>
    </source>
</evidence>
<reference evidence="2 3" key="1">
    <citation type="journal article" date="2024" name="Ann. Entomol. Soc. Am.">
        <title>Genomic analyses of the southern and eastern yellowjacket wasps (Hymenoptera: Vespidae) reveal evolutionary signatures of social life.</title>
        <authorList>
            <person name="Catto M.A."/>
            <person name="Caine P.B."/>
            <person name="Orr S.E."/>
            <person name="Hunt B.G."/>
            <person name="Goodisman M.A.D."/>
        </authorList>
    </citation>
    <scope>NUCLEOTIDE SEQUENCE [LARGE SCALE GENOMIC DNA]</scope>
    <source>
        <strain evidence="2">232</strain>
        <tissue evidence="2">Head and thorax</tissue>
    </source>
</reference>
<comment type="caution">
    <text evidence="2">The sequence shown here is derived from an EMBL/GenBank/DDBJ whole genome shotgun (WGS) entry which is preliminary data.</text>
</comment>
<proteinExistence type="predicted"/>
<keyword evidence="3" id="KW-1185">Reference proteome</keyword>
<evidence type="ECO:0000313" key="3">
    <source>
        <dbReference type="Proteomes" id="UP001607303"/>
    </source>
</evidence>
<dbReference type="Proteomes" id="UP001607303">
    <property type="component" value="Unassembled WGS sequence"/>
</dbReference>
<dbReference type="AlphaFoldDB" id="A0ABD2CR45"/>